<dbReference type="PIRSF" id="PIRSF000538">
    <property type="entry name" value="GlpK"/>
    <property type="match status" value="1"/>
</dbReference>
<dbReference type="InterPro" id="IPR050406">
    <property type="entry name" value="FGGY_Carb_Kinase"/>
</dbReference>
<dbReference type="PROSITE" id="PS00445">
    <property type="entry name" value="FGGY_KINASES_2"/>
    <property type="match status" value="1"/>
</dbReference>
<feature type="domain" description="Carbohydrate kinase FGGY N-terminal" evidence="5">
    <location>
        <begin position="1"/>
        <end position="238"/>
    </location>
</feature>
<dbReference type="InterPro" id="IPR018485">
    <property type="entry name" value="FGGY_C"/>
</dbReference>
<dbReference type="Proteomes" id="UP000732193">
    <property type="component" value="Unassembled WGS sequence"/>
</dbReference>
<dbReference type="PANTHER" id="PTHR43095:SF5">
    <property type="entry name" value="XYLULOSE KINASE"/>
    <property type="match status" value="1"/>
</dbReference>
<dbReference type="GO" id="GO:0016773">
    <property type="term" value="F:phosphotransferase activity, alcohol group as acceptor"/>
    <property type="evidence" value="ECO:0007669"/>
    <property type="project" value="InterPro"/>
</dbReference>
<dbReference type="SUPFAM" id="SSF53067">
    <property type="entry name" value="Actin-like ATPase domain"/>
    <property type="match status" value="2"/>
</dbReference>
<dbReference type="PANTHER" id="PTHR43095">
    <property type="entry name" value="SUGAR KINASE"/>
    <property type="match status" value="1"/>
</dbReference>
<evidence type="ECO:0000256" key="4">
    <source>
        <dbReference type="RuleBase" id="RU003733"/>
    </source>
</evidence>
<dbReference type="EMBL" id="JAFBRM010000011">
    <property type="protein sequence ID" value="MBM1715886.1"/>
    <property type="molecule type" value="Genomic_DNA"/>
</dbReference>
<organism evidence="7 8">
    <name type="scientific">Sulfitobacter geojensis</name>
    <dbReference type="NCBI Taxonomy" id="1342299"/>
    <lineage>
        <taxon>Bacteria</taxon>
        <taxon>Pseudomonadati</taxon>
        <taxon>Pseudomonadota</taxon>
        <taxon>Alphaproteobacteria</taxon>
        <taxon>Rhodobacterales</taxon>
        <taxon>Roseobacteraceae</taxon>
        <taxon>Sulfitobacter</taxon>
    </lineage>
</organism>
<evidence type="ECO:0000313" key="8">
    <source>
        <dbReference type="Proteomes" id="UP000732193"/>
    </source>
</evidence>
<dbReference type="GO" id="GO:0016301">
    <property type="term" value="F:kinase activity"/>
    <property type="evidence" value="ECO:0007669"/>
    <property type="project" value="UniProtKB-KW"/>
</dbReference>
<dbReference type="AlphaFoldDB" id="A0AAE2W1N0"/>
<accession>A0AAE2W1N0</accession>
<reference evidence="7 8" key="1">
    <citation type="submission" date="2021-01" db="EMBL/GenBank/DDBJ databases">
        <title>Diatom-associated Roseobacters Show Island Model of Population Structure.</title>
        <authorList>
            <person name="Qu L."/>
            <person name="Feng X."/>
            <person name="Chen Y."/>
            <person name="Li L."/>
            <person name="Wang X."/>
            <person name="Hu Z."/>
            <person name="Wang H."/>
            <person name="Luo H."/>
        </authorList>
    </citation>
    <scope>NUCLEOTIDE SEQUENCE [LARGE SCALE GENOMIC DNA]</scope>
    <source>
        <strain evidence="7 8">TR60-84</strain>
    </source>
</reference>
<dbReference type="CDD" id="cd07808">
    <property type="entry name" value="ASKHA_NBD_FGGY_EcXK-like"/>
    <property type="match status" value="1"/>
</dbReference>
<name>A0AAE2W1N0_9RHOB</name>
<dbReference type="InterPro" id="IPR043129">
    <property type="entry name" value="ATPase_NBD"/>
</dbReference>
<dbReference type="InterPro" id="IPR018484">
    <property type="entry name" value="FGGY_N"/>
</dbReference>
<proteinExistence type="inferred from homology"/>
<comment type="caution">
    <text evidence="7">The sequence shown here is derived from an EMBL/GenBank/DDBJ whole genome shotgun (WGS) entry which is preliminary data.</text>
</comment>
<comment type="similarity">
    <text evidence="1 4">Belongs to the FGGY kinase family.</text>
</comment>
<protein>
    <recommendedName>
        <fullName evidence="9">Xylulokinase</fullName>
    </recommendedName>
</protein>
<keyword evidence="3 4" id="KW-0418">Kinase</keyword>
<evidence type="ECO:0000256" key="3">
    <source>
        <dbReference type="ARBA" id="ARBA00022777"/>
    </source>
</evidence>
<dbReference type="InterPro" id="IPR018483">
    <property type="entry name" value="Carb_kinase_FGGY_CS"/>
</dbReference>
<evidence type="ECO:0000259" key="6">
    <source>
        <dbReference type="Pfam" id="PF02782"/>
    </source>
</evidence>
<dbReference type="Pfam" id="PF00370">
    <property type="entry name" value="FGGY_N"/>
    <property type="match status" value="1"/>
</dbReference>
<dbReference type="InterPro" id="IPR000577">
    <property type="entry name" value="Carb_kinase_FGGY"/>
</dbReference>
<feature type="domain" description="Carbohydrate kinase FGGY C-terminal" evidence="6">
    <location>
        <begin position="278"/>
        <end position="438"/>
    </location>
</feature>
<evidence type="ECO:0000256" key="1">
    <source>
        <dbReference type="ARBA" id="ARBA00009156"/>
    </source>
</evidence>
<sequence length="493" mass="53207">MFLGIDLGLGSLKVSLVDSDGLLVGQASSVVVTDNREPGYAEQNPADWERAMAVALKSLGSRADLTQVTAISFTAGTHSSVLLGRDDEVLRPVIMWSDQRANAEAEDLNRRLEDRLMAIGHNRAAPTWSISPLFWLRRNEPDVVERVRTVLFPKDWLRMQLTGDRFTDRIDAQGTLMLDVDRLQWSQELCDAIGWKLDTLPEIRNPTDLAGHVLPQAATRYGLHAGTPVYVGTCDTAAEVWSAGAIRPGDTVVKLASAGVVNVVCAKPTKLPDVPSKGFVMPGQFYALGAINSCATAHKWVADLLLGRAADGDAFNELDALAKGIAPGSEGLLFHPYLVGERAPYWDSGLRASFVGLNITHGRGHVMRALYEGVAFALRDAARPMRDSGLRIELAALIGGGSKSDLWAQVIADVLNIPLRRPVHGDASYGAALIAAVGAGAFESEGQAIETCVAFGPDILPDPKRAAVYDVLFERYRRVKDLLTDINHEISGG</sequence>
<keyword evidence="2 4" id="KW-0808">Transferase</keyword>
<dbReference type="Pfam" id="PF02782">
    <property type="entry name" value="FGGY_C"/>
    <property type="match status" value="1"/>
</dbReference>
<dbReference type="Gene3D" id="3.30.420.40">
    <property type="match status" value="2"/>
</dbReference>
<gene>
    <name evidence="7" type="ORF">JQV55_20110</name>
</gene>
<evidence type="ECO:0008006" key="9">
    <source>
        <dbReference type="Google" id="ProtNLM"/>
    </source>
</evidence>
<keyword evidence="8" id="KW-1185">Reference proteome</keyword>
<dbReference type="RefSeq" id="WP_203243712.1">
    <property type="nucleotide sequence ID" value="NZ_JAFBRI010000010.1"/>
</dbReference>
<evidence type="ECO:0000313" key="7">
    <source>
        <dbReference type="EMBL" id="MBM1715886.1"/>
    </source>
</evidence>
<dbReference type="GO" id="GO:0005975">
    <property type="term" value="P:carbohydrate metabolic process"/>
    <property type="evidence" value="ECO:0007669"/>
    <property type="project" value="InterPro"/>
</dbReference>
<evidence type="ECO:0000259" key="5">
    <source>
        <dbReference type="Pfam" id="PF00370"/>
    </source>
</evidence>
<evidence type="ECO:0000256" key="2">
    <source>
        <dbReference type="ARBA" id="ARBA00022679"/>
    </source>
</evidence>